<evidence type="ECO:0000256" key="1">
    <source>
        <dbReference type="ARBA" id="ARBA00004496"/>
    </source>
</evidence>
<dbReference type="GO" id="GO:0006457">
    <property type="term" value="P:protein folding"/>
    <property type="evidence" value="ECO:0007669"/>
    <property type="project" value="InterPro"/>
</dbReference>
<evidence type="ECO:0000256" key="5">
    <source>
        <dbReference type="ARBA" id="ARBA00023016"/>
    </source>
</evidence>
<dbReference type="PANTHER" id="PTHR21237:SF23">
    <property type="entry name" value="GRPE PROTEIN HOMOLOG, MITOCHONDRIAL"/>
    <property type="match status" value="1"/>
</dbReference>
<dbReference type="InterPro" id="IPR000740">
    <property type="entry name" value="GrpE"/>
</dbReference>
<dbReference type="SUPFAM" id="SSF51064">
    <property type="entry name" value="Head domain of nucleotide exchange factor GrpE"/>
    <property type="match status" value="1"/>
</dbReference>
<evidence type="ECO:0000256" key="13">
    <source>
        <dbReference type="SAM" id="MobiDB-lite"/>
    </source>
</evidence>
<dbReference type="SUPFAM" id="SSF58014">
    <property type="entry name" value="Coiled-coil domain of nucleotide exchange factor GrpE"/>
    <property type="match status" value="1"/>
</dbReference>
<dbReference type="AlphaFoldDB" id="A0A6S6SID4"/>
<dbReference type="GO" id="GO:0000774">
    <property type="term" value="F:adenyl-nucleotide exchange factor activity"/>
    <property type="evidence" value="ECO:0007669"/>
    <property type="project" value="InterPro"/>
</dbReference>
<comment type="subunit">
    <text evidence="3 10">Homodimer.</text>
</comment>
<reference evidence="14" key="1">
    <citation type="submission" date="2020-01" db="EMBL/GenBank/DDBJ databases">
        <authorList>
            <person name="Meier V. D."/>
            <person name="Meier V D."/>
        </authorList>
    </citation>
    <scope>NUCLEOTIDE SEQUENCE</scope>
    <source>
        <strain evidence="14">HLG_WM_MAG_09</strain>
    </source>
</reference>
<dbReference type="NCBIfam" id="NF010737">
    <property type="entry name" value="PRK14139.1"/>
    <property type="match status" value="1"/>
</dbReference>
<accession>A0A6S6SID4</accession>
<dbReference type="PROSITE" id="PS01071">
    <property type="entry name" value="GRPE"/>
    <property type="match status" value="1"/>
</dbReference>
<keyword evidence="6 10" id="KW-0143">Chaperone</keyword>
<dbReference type="EMBL" id="CACVAT010000073">
    <property type="protein sequence ID" value="CAA6804796.1"/>
    <property type="molecule type" value="Genomic_DNA"/>
</dbReference>
<evidence type="ECO:0000256" key="3">
    <source>
        <dbReference type="ARBA" id="ARBA00011738"/>
    </source>
</evidence>
<dbReference type="PANTHER" id="PTHR21237">
    <property type="entry name" value="GRPE PROTEIN"/>
    <property type="match status" value="1"/>
</dbReference>
<evidence type="ECO:0000313" key="14">
    <source>
        <dbReference type="EMBL" id="CAA6804796.1"/>
    </source>
</evidence>
<name>A0A6S6SID4_9GAMM</name>
<evidence type="ECO:0000256" key="7">
    <source>
        <dbReference type="ARBA" id="ARBA00053401"/>
    </source>
</evidence>
<dbReference type="CDD" id="cd00446">
    <property type="entry name" value="GrpE"/>
    <property type="match status" value="1"/>
</dbReference>
<comment type="function">
    <text evidence="7 10 11">Participates actively in the response to hyperosmotic and heat shock by preventing the aggregation of stress-denatured proteins, in association with DnaK and GrpE. It is the nucleotide exchange factor for DnaK and may function as a thermosensor. Unfolded proteins bind initially to DnaJ; upon interaction with the DnaJ-bound protein, DnaK hydrolyzes its bound ATP, resulting in the formation of a stable complex. GrpE releases ADP from DnaK; ATP binding to DnaK triggers the release of the substrate protein, thus completing the reaction cycle. Several rounds of ATP-dependent interactions between DnaJ, DnaK and GrpE are required for fully efficient folding.</text>
</comment>
<dbReference type="HAMAP" id="MF_01151">
    <property type="entry name" value="GrpE"/>
    <property type="match status" value="1"/>
</dbReference>
<evidence type="ECO:0000256" key="10">
    <source>
        <dbReference type="HAMAP-Rule" id="MF_01151"/>
    </source>
</evidence>
<evidence type="ECO:0000256" key="6">
    <source>
        <dbReference type="ARBA" id="ARBA00023186"/>
    </source>
</evidence>
<dbReference type="Pfam" id="PF01025">
    <property type="entry name" value="GrpE"/>
    <property type="match status" value="1"/>
</dbReference>
<sequence>MTSPEQDNTPEEPVKTAAEMQQEAARADIEAALDEVETERQNDGSIESVQLQKELDEALAKVAEGEDRALRLQAEMENQRRRLEKRIDDAHKYSVQKFAESLLPVVDSLEMGMKAEGGIEQIREGMDLTLKQFESVMDKFKLEAVGAEGDKFDPEVHQAISQQPSPEHEDGAVMAVMQKGYTLSGRTIRPAMVVVCKNG</sequence>
<dbReference type="GO" id="GO:0051082">
    <property type="term" value="F:unfolded protein binding"/>
    <property type="evidence" value="ECO:0007669"/>
    <property type="project" value="TreeGrafter"/>
</dbReference>
<evidence type="ECO:0000256" key="12">
    <source>
        <dbReference type="RuleBase" id="RU004478"/>
    </source>
</evidence>
<organism evidence="14">
    <name type="scientific">uncultured Thiotrichaceae bacterium</name>
    <dbReference type="NCBI Taxonomy" id="298394"/>
    <lineage>
        <taxon>Bacteria</taxon>
        <taxon>Pseudomonadati</taxon>
        <taxon>Pseudomonadota</taxon>
        <taxon>Gammaproteobacteria</taxon>
        <taxon>Thiotrichales</taxon>
        <taxon>Thiotrichaceae</taxon>
        <taxon>environmental samples</taxon>
    </lineage>
</organism>
<dbReference type="FunFam" id="2.30.22.10:FF:000001">
    <property type="entry name" value="Protein GrpE"/>
    <property type="match status" value="1"/>
</dbReference>
<dbReference type="InterPro" id="IPR009012">
    <property type="entry name" value="GrpE_head"/>
</dbReference>
<dbReference type="GO" id="GO:0042803">
    <property type="term" value="F:protein homodimerization activity"/>
    <property type="evidence" value="ECO:0007669"/>
    <property type="project" value="InterPro"/>
</dbReference>
<evidence type="ECO:0000256" key="9">
    <source>
        <dbReference type="ARBA" id="ARBA00076414"/>
    </source>
</evidence>
<proteinExistence type="inferred from homology"/>
<dbReference type="NCBIfam" id="NF010738">
    <property type="entry name" value="PRK14140.1"/>
    <property type="match status" value="1"/>
</dbReference>
<protein>
    <recommendedName>
        <fullName evidence="8 10">Protein GrpE</fullName>
    </recommendedName>
    <alternativeName>
        <fullName evidence="9 10">HSP-70 cofactor</fullName>
    </alternativeName>
</protein>
<dbReference type="PRINTS" id="PR00773">
    <property type="entry name" value="GRPEPROTEIN"/>
</dbReference>
<keyword evidence="4 10" id="KW-0963">Cytoplasm</keyword>
<evidence type="ECO:0000256" key="11">
    <source>
        <dbReference type="RuleBase" id="RU000639"/>
    </source>
</evidence>
<comment type="similarity">
    <text evidence="2 10 12">Belongs to the GrpE family.</text>
</comment>
<gene>
    <name evidence="10" type="primary">grpE</name>
    <name evidence="14" type="ORF">HELGO_WM74273</name>
</gene>
<evidence type="ECO:0000256" key="8">
    <source>
        <dbReference type="ARBA" id="ARBA00072274"/>
    </source>
</evidence>
<dbReference type="GO" id="GO:0005829">
    <property type="term" value="C:cytosol"/>
    <property type="evidence" value="ECO:0007669"/>
    <property type="project" value="TreeGrafter"/>
</dbReference>
<dbReference type="InterPro" id="IPR013805">
    <property type="entry name" value="GrpE_CC"/>
</dbReference>
<evidence type="ECO:0000256" key="4">
    <source>
        <dbReference type="ARBA" id="ARBA00022490"/>
    </source>
</evidence>
<dbReference type="Gene3D" id="3.90.20.20">
    <property type="match status" value="1"/>
</dbReference>
<dbReference type="NCBIfam" id="NF010748">
    <property type="entry name" value="PRK14150.1"/>
    <property type="match status" value="1"/>
</dbReference>
<feature type="region of interest" description="Disordered" evidence="13">
    <location>
        <begin position="1"/>
        <end position="25"/>
    </location>
</feature>
<evidence type="ECO:0000256" key="2">
    <source>
        <dbReference type="ARBA" id="ARBA00009054"/>
    </source>
</evidence>
<dbReference type="Gene3D" id="2.30.22.10">
    <property type="entry name" value="Head domain of nucleotide exchange factor GrpE"/>
    <property type="match status" value="1"/>
</dbReference>
<keyword evidence="5 10" id="KW-0346">Stress response</keyword>
<comment type="subcellular location">
    <subcellularLocation>
        <location evidence="1 10">Cytoplasm</location>
    </subcellularLocation>
</comment>
<dbReference type="GO" id="GO:0051087">
    <property type="term" value="F:protein-folding chaperone binding"/>
    <property type="evidence" value="ECO:0007669"/>
    <property type="project" value="InterPro"/>
</dbReference>